<sequence>MEPGKGETKITDDQLLVVQSTIVHRIISIVGPFALKCAVDLRIPDRIHAYGGEPMPLPALALSIPVPPEKQPMLRRLMRLLSAQGVFTVQALGAAAADDGDDGSIGYLLTPFSRLLVTADDGSPNMSAYVRACLEPDMVKPMYRMSEWLTQEGANMNAFETAHGGGTCGRQTTAAAVACCPQVFRGIGSLVDVGGGTGMAAKMIAEAFPEVKCTVLELPHVVAAAPKSELFDAVAGDMFEYIPPAGAVLLKNVLHDWSDEDCVKILKQCKKAISANGGEHGKVIIVDIVINTLGDDPRKNEMGLLSDVIMMTGLGGKERDEVEWRKIFSKAGFANYKITPLKGGPHSIIELFP</sequence>
<dbReference type="PANTHER" id="PTHR11746">
    <property type="entry name" value="O-METHYLTRANSFERASE"/>
    <property type="match status" value="1"/>
</dbReference>
<feature type="active site" description="Proton acceptor" evidence="4">
    <location>
        <position position="255"/>
    </location>
</feature>
<dbReference type="Pfam" id="PF08100">
    <property type="entry name" value="Dimerisation"/>
    <property type="match status" value="1"/>
</dbReference>
<dbReference type="InterPro" id="IPR029063">
    <property type="entry name" value="SAM-dependent_MTases_sf"/>
</dbReference>
<evidence type="ECO:0000256" key="1">
    <source>
        <dbReference type="ARBA" id="ARBA00022603"/>
    </source>
</evidence>
<protein>
    <recommendedName>
        <fullName evidence="8">Trans-resveratrol di-O-methyltransferase-like</fullName>
    </recommendedName>
</protein>
<proteinExistence type="predicted"/>
<evidence type="ECO:0000259" key="6">
    <source>
        <dbReference type="Pfam" id="PF08100"/>
    </source>
</evidence>
<keyword evidence="1" id="KW-0489">Methyltransferase</keyword>
<dbReference type="InterPro" id="IPR036388">
    <property type="entry name" value="WH-like_DNA-bd_sf"/>
</dbReference>
<dbReference type="SUPFAM" id="SSF53335">
    <property type="entry name" value="S-adenosyl-L-methionine-dependent methyltransferases"/>
    <property type="match status" value="1"/>
</dbReference>
<evidence type="ECO:0008006" key="8">
    <source>
        <dbReference type="Google" id="ProtNLM"/>
    </source>
</evidence>
<dbReference type="InterPro" id="IPR001077">
    <property type="entry name" value="COMT_C"/>
</dbReference>
<dbReference type="EMBL" id="LR862142">
    <property type="protein sequence ID" value="CAD1822669.1"/>
    <property type="molecule type" value="Genomic_DNA"/>
</dbReference>
<gene>
    <name evidence="7" type="ORF">CB5_LOCUS5880</name>
</gene>
<reference evidence="7" key="1">
    <citation type="submission" date="2020-07" db="EMBL/GenBank/DDBJ databases">
        <authorList>
            <person name="Lin J."/>
        </authorList>
    </citation>
    <scope>NUCLEOTIDE SEQUENCE</scope>
</reference>
<keyword evidence="3" id="KW-0949">S-adenosyl-L-methionine</keyword>
<dbReference type="InterPro" id="IPR036390">
    <property type="entry name" value="WH_DNA-bd_sf"/>
</dbReference>
<evidence type="ECO:0000256" key="2">
    <source>
        <dbReference type="ARBA" id="ARBA00022679"/>
    </source>
</evidence>
<dbReference type="AlphaFoldDB" id="A0A6V7NVR8"/>
<dbReference type="InterPro" id="IPR012967">
    <property type="entry name" value="COMT_dimerisation"/>
</dbReference>
<evidence type="ECO:0000259" key="5">
    <source>
        <dbReference type="Pfam" id="PF00891"/>
    </source>
</evidence>
<dbReference type="GO" id="GO:0046983">
    <property type="term" value="F:protein dimerization activity"/>
    <property type="evidence" value="ECO:0007669"/>
    <property type="project" value="InterPro"/>
</dbReference>
<dbReference type="GO" id="GO:0008171">
    <property type="term" value="F:O-methyltransferase activity"/>
    <property type="evidence" value="ECO:0007669"/>
    <property type="project" value="InterPro"/>
</dbReference>
<dbReference type="Gene3D" id="1.10.10.10">
    <property type="entry name" value="Winged helix-like DNA-binding domain superfamily/Winged helix DNA-binding domain"/>
    <property type="match status" value="1"/>
</dbReference>
<dbReference type="Gene3D" id="3.40.50.150">
    <property type="entry name" value="Vaccinia Virus protein VP39"/>
    <property type="match status" value="1"/>
</dbReference>
<dbReference type="SUPFAM" id="SSF46785">
    <property type="entry name" value="Winged helix' DNA-binding domain"/>
    <property type="match status" value="1"/>
</dbReference>
<dbReference type="PROSITE" id="PS51683">
    <property type="entry name" value="SAM_OMT_II"/>
    <property type="match status" value="1"/>
</dbReference>
<accession>A0A6V7NVR8</accession>
<feature type="domain" description="O-methyltransferase dimerisation" evidence="6">
    <location>
        <begin position="30"/>
        <end position="118"/>
    </location>
</feature>
<evidence type="ECO:0000256" key="3">
    <source>
        <dbReference type="ARBA" id="ARBA00022691"/>
    </source>
</evidence>
<keyword evidence="2" id="KW-0808">Transferase</keyword>
<organism evidence="7">
    <name type="scientific">Ananas comosus var. bracteatus</name>
    <name type="common">red pineapple</name>
    <dbReference type="NCBI Taxonomy" id="296719"/>
    <lineage>
        <taxon>Eukaryota</taxon>
        <taxon>Viridiplantae</taxon>
        <taxon>Streptophyta</taxon>
        <taxon>Embryophyta</taxon>
        <taxon>Tracheophyta</taxon>
        <taxon>Spermatophyta</taxon>
        <taxon>Magnoliopsida</taxon>
        <taxon>Liliopsida</taxon>
        <taxon>Poales</taxon>
        <taxon>Bromeliaceae</taxon>
        <taxon>Bromelioideae</taxon>
        <taxon>Ananas</taxon>
    </lineage>
</organism>
<dbReference type="InterPro" id="IPR016461">
    <property type="entry name" value="COMT-like"/>
</dbReference>
<evidence type="ECO:0000256" key="4">
    <source>
        <dbReference type="PIRSR" id="PIRSR005739-1"/>
    </source>
</evidence>
<dbReference type="PIRSF" id="PIRSF005739">
    <property type="entry name" value="O-mtase"/>
    <property type="match status" value="1"/>
</dbReference>
<evidence type="ECO:0000313" key="7">
    <source>
        <dbReference type="EMBL" id="CAD1822669.1"/>
    </source>
</evidence>
<dbReference type="Pfam" id="PF00891">
    <property type="entry name" value="Methyltransf_2"/>
    <property type="match status" value="1"/>
</dbReference>
<dbReference type="GO" id="GO:0032259">
    <property type="term" value="P:methylation"/>
    <property type="evidence" value="ECO:0007669"/>
    <property type="project" value="UniProtKB-KW"/>
</dbReference>
<feature type="domain" description="O-methyltransferase C-terminal" evidence="5">
    <location>
        <begin position="184"/>
        <end position="334"/>
    </location>
</feature>
<name>A0A6V7NVR8_ANACO</name>